<dbReference type="eggNOG" id="arCOG01997">
    <property type="taxonomic scope" value="Archaea"/>
</dbReference>
<name>Q97CN7_THEVO</name>
<comment type="subcellular location">
    <subcellularLocation>
        <location evidence="1 7">Cell membrane</location>
        <topology evidence="1 7">Multi-pass membrane protein</topology>
    </subcellularLocation>
</comment>
<keyword evidence="6 7" id="KW-0472">Membrane</keyword>
<dbReference type="PaxDb" id="273116-14324278"/>
<sequence>METLLFLVTVFIALFALVNPIGALPVLIAVTEGYSSEDFDRVVKNATVTEALMLFGFMFIGIYIFQVLGINIDDFKVAGGVLLFKVAFDMLQGRTSTTKLTPVEKEETAERSSIGIAPIGTPLLAGPGSITTAIIYFNSYSTNLTDKVLVIVAVFLVIVVSYLMLHYSSILFKFLGNTGSLLISRIMGLLLAAIAVDFMVTGLAYVVARILG</sequence>
<comment type="similarity">
    <text evidence="2 7">Belongs to the UPF0056 (MarC) family.</text>
</comment>
<evidence type="ECO:0000256" key="1">
    <source>
        <dbReference type="ARBA" id="ARBA00004651"/>
    </source>
</evidence>
<evidence type="ECO:0000256" key="3">
    <source>
        <dbReference type="ARBA" id="ARBA00022475"/>
    </source>
</evidence>
<keyword evidence="5 7" id="KW-1133">Transmembrane helix</keyword>
<keyword evidence="4 7" id="KW-0812">Transmembrane</keyword>
<dbReference type="HOGENOM" id="CLU_079909_0_0_2"/>
<dbReference type="PANTHER" id="PTHR33508:SF1">
    <property type="entry name" value="UPF0056 MEMBRANE PROTEIN YHCE"/>
    <property type="match status" value="1"/>
</dbReference>
<dbReference type="InterPro" id="IPR002771">
    <property type="entry name" value="Multi_antbiot-R_MarC"/>
</dbReference>
<accession>Q97CN7</accession>
<keyword evidence="3" id="KW-1003">Cell membrane</keyword>
<evidence type="ECO:0000313" key="9">
    <source>
        <dbReference type="Proteomes" id="UP000001017"/>
    </source>
</evidence>
<evidence type="ECO:0000256" key="5">
    <source>
        <dbReference type="ARBA" id="ARBA00022989"/>
    </source>
</evidence>
<dbReference type="GO" id="GO:0005886">
    <property type="term" value="C:plasma membrane"/>
    <property type="evidence" value="ECO:0007669"/>
    <property type="project" value="UniProtKB-SubCell"/>
</dbReference>
<dbReference type="Proteomes" id="UP000001017">
    <property type="component" value="Chromosome"/>
</dbReference>
<dbReference type="NCBIfam" id="TIGR00427">
    <property type="entry name" value="NAAT family transporter"/>
    <property type="match status" value="1"/>
</dbReference>
<dbReference type="KEGG" id="tvo:TVG0065973"/>
<dbReference type="GeneID" id="1441551"/>
<reference evidence="8 9" key="1">
    <citation type="journal article" date="1999" name="Proc. Jpn. Acad.">
        <title>Determination of the complete genomic DNA sequence of Thermoplasma volvanium GSS1.</title>
        <authorList>
            <person name="Kawashima T."/>
            <person name="Yamamoto Y."/>
            <person name="Aramaki H."/>
            <person name="Nunoshiba T."/>
            <person name="Kawamoto T."/>
            <person name="Watanabe K."/>
            <person name="Yamazaki M."/>
            <person name="Kanehori K."/>
            <person name="Amano N."/>
            <person name="Ohya Y."/>
            <person name="Makino K."/>
            <person name="Suzuki M."/>
        </authorList>
    </citation>
    <scope>NUCLEOTIDE SEQUENCE [LARGE SCALE GENOMIC DNA]</scope>
    <source>
        <strain evidence="9">ATCC 51530 / DSM 4299 / JCM 9571 / NBRC 15438 / GSS1</strain>
    </source>
</reference>
<evidence type="ECO:0000313" key="8">
    <source>
        <dbReference type="EMBL" id="BAB59206.1"/>
    </source>
</evidence>
<evidence type="ECO:0000256" key="2">
    <source>
        <dbReference type="ARBA" id="ARBA00009784"/>
    </source>
</evidence>
<dbReference type="STRING" id="273116.gene:9380830"/>
<dbReference type="RefSeq" id="WP_010916321.1">
    <property type="nucleotide sequence ID" value="NC_002689.2"/>
</dbReference>
<keyword evidence="9" id="KW-1185">Reference proteome</keyword>
<protein>
    <recommendedName>
        <fullName evidence="7">UPF0056 membrane protein</fullName>
    </recommendedName>
</protein>
<dbReference type="PhylomeDB" id="Q97CN7"/>
<gene>
    <name evidence="8" type="ORF">TVG0065973</name>
</gene>
<reference evidence="8 9" key="2">
    <citation type="journal article" date="2000" name="Proc. Natl. Acad. Sci. U.S.A.">
        <title>Archaeal adaptation to higher temperatures revealed by genomic sequence of Thermoplasma volcanium.</title>
        <authorList>
            <person name="Kawashima T."/>
            <person name="Amano N."/>
            <person name="Koike H."/>
            <person name="Makino S."/>
            <person name="Higuchi S."/>
            <person name="Kawashima-Ohya Y."/>
            <person name="Watanabe K."/>
            <person name="Yamazaki M."/>
            <person name="Kanehori K."/>
            <person name="Kawamoto T."/>
            <person name="Nunoshiba T."/>
            <person name="Yamamoto Y."/>
            <person name="Aramaki H."/>
            <person name="Makino K."/>
            <person name="Suzuki M."/>
        </authorList>
    </citation>
    <scope>NUCLEOTIDE SEQUENCE [LARGE SCALE GENOMIC DNA]</scope>
    <source>
        <strain evidence="9">ATCC 51530 / DSM 4299 / JCM 9571 / NBRC 15438 / GSS1</strain>
    </source>
</reference>
<proteinExistence type="inferred from homology"/>
<evidence type="ECO:0000256" key="7">
    <source>
        <dbReference type="RuleBase" id="RU362048"/>
    </source>
</evidence>
<comment type="caution">
    <text evidence="7">Lacks conserved residue(s) required for the propagation of feature annotation.</text>
</comment>
<evidence type="ECO:0000256" key="6">
    <source>
        <dbReference type="ARBA" id="ARBA00023136"/>
    </source>
</evidence>
<dbReference type="AlphaFoldDB" id="Q97CN7"/>
<dbReference type="PANTHER" id="PTHR33508">
    <property type="entry name" value="UPF0056 MEMBRANE PROTEIN YHCE"/>
    <property type="match status" value="1"/>
</dbReference>
<dbReference type="Pfam" id="PF01914">
    <property type="entry name" value="MarC"/>
    <property type="match status" value="1"/>
</dbReference>
<feature type="transmembrane region" description="Helical" evidence="7">
    <location>
        <begin position="47"/>
        <end position="68"/>
    </location>
</feature>
<dbReference type="OrthoDB" id="10856at2157"/>
<feature type="transmembrane region" description="Helical" evidence="7">
    <location>
        <begin position="148"/>
        <end position="165"/>
    </location>
</feature>
<dbReference type="EMBL" id="BA000011">
    <property type="protein sequence ID" value="BAB59206.1"/>
    <property type="molecule type" value="Genomic_DNA"/>
</dbReference>
<feature type="transmembrane region" description="Helical" evidence="7">
    <location>
        <begin position="114"/>
        <end position="136"/>
    </location>
</feature>
<evidence type="ECO:0000256" key="4">
    <source>
        <dbReference type="ARBA" id="ARBA00022692"/>
    </source>
</evidence>
<organism evidence="8 9">
    <name type="scientific">Thermoplasma volcanium (strain ATCC 51530 / DSM 4299 / JCM 9571 / NBRC 15438 / GSS1)</name>
    <dbReference type="NCBI Taxonomy" id="273116"/>
    <lineage>
        <taxon>Archaea</taxon>
        <taxon>Methanobacteriati</taxon>
        <taxon>Thermoplasmatota</taxon>
        <taxon>Thermoplasmata</taxon>
        <taxon>Thermoplasmatales</taxon>
        <taxon>Thermoplasmataceae</taxon>
        <taxon>Thermoplasma</taxon>
    </lineage>
</organism>
<feature type="transmembrane region" description="Helical" evidence="7">
    <location>
        <begin position="186"/>
        <end position="208"/>
    </location>
</feature>